<reference evidence="3 4" key="1">
    <citation type="journal article" date="2018" name="Nat. Ecol. Evol.">
        <title>Shark genomes provide insights into elasmobranch evolution and the origin of vertebrates.</title>
        <authorList>
            <person name="Hara Y"/>
            <person name="Yamaguchi K"/>
            <person name="Onimaru K"/>
            <person name="Kadota M"/>
            <person name="Koyanagi M"/>
            <person name="Keeley SD"/>
            <person name="Tatsumi K"/>
            <person name="Tanaka K"/>
            <person name="Motone F"/>
            <person name="Kageyama Y"/>
            <person name="Nozu R"/>
            <person name="Adachi N"/>
            <person name="Nishimura O"/>
            <person name="Nakagawa R"/>
            <person name="Tanegashima C"/>
            <person name="Kiyatake I"/>
            <person name="Matsumoto R"/>
            <person name="Murakumo K"/>
            <person name="Nishida K"/>
            <person name="Terakita A"/>
            <person name="Kuratani S"/>
            <person name="Sato K"/>
            <person name="Hyodo S Kuraku.S."/>
        </authorList>
    </citation>
    <scope>NUCLEOTIDE SEQUENCE [LARGE SCALE GENOMIC DNA]</scope>
</reference>
<feature type="domain" description="Kazal-like" evidence="2">
    <location>
        <begin position="69"/>
        <end position="116"/>
    </location>
</feature>
<evidence type="ECO:0000313" key="3">
    <source>
        <dbReference type="EMBL" id="GCC23979.1"/>
    </source>
</evidence>
<keyword evidence="4" id="KW-1185">Reference proteome</keyword>
<dbReference type="STRING" id="137246.A0A401S0R0"/>
<keyword evidence="1" id="KW-1015">Disulfide bond</keyword>
<dbReference type="PROSITE" id="PS51465">
    <property type="entry name" value="KAZAL_2"/>
    <property type="match status" value="1"/>
</dbReference>
<dbReference type="Proteomes" id="UP000287033">
    <property type="component" value="Unassembled WGS sequence"/>
</dbReference>
<dbReference type="SMART" id="SM00280">
    <property type="entry name" value="KAZAL"/>
    <property type="match status" value="1"/>
</dbReference>
<evidence type="ECO:0000256" key="1">
    <source>
        <dbReference type="ARBA" id="ARBA00023157"/>
    </source>
</evidence>
<dbReference type="InterPro" id="IPR002350">
    <property type="entry name" value="Kazal_dom"/>
</dbReference>
<dbReference type="GO" id="GO:0030154">
    <property type="term" value="P:cell differentiation"/>
    <property type="evidence" value="ECO:0007669"/>
    <property type="project" value="TreeGrafter"/>
</dbReference>
<name>A0A401S0R0_CHIPU</name>
<comment type="caution">
    <text evidence="3">The sequence shown here is derived from an EMBL/GenBank/DDBJ whole genome shotgun (WGS) entry which is preliminary data.</text>
</comment>
<protein>
    <recommendedName>
        <fullName evidence="2">Kazal-like domain-containing protein</fullName>
    </recommendedName>
</protein>
<dbReference type="PANTHER" id="PTHR10913:SF9">
    <property type="entry name" value="FOLLISTATIN-RELATED PROTEIN 4"/>
    <property type="match status" value="1"/>
</dbReference>
<dbReference type="Pfam" id="PF07648">
    <property type="entry name" value="Kazal_2"/>
    <property type="match status" value="1"/>
</dbReference>
<dbReference type="EMBL" id="BEZZ01000044">
    <property type="protein sequence ID" value="GCC23979.1"/>
    <property type="molecule type" value="Genomic_DNA"/>
</dbReference>
<evidence type="ECO:0000313" key="4">
    <source>
        <dbReference type="Proteomes" id="UP000287033"/>
    </source>
</evidence>
<proteinExistence type="predicted"/>
<accession>A0A401S0R0</accession>
<dbReference type="GO" id="GO:0030510">
    <property type="term" value="P:regulation of BMP signaling pathway"/>
    <property type="evidence" value="ECO:0007669"/>
    <property type="project" value="TreeGrafter"/>
</dbReference>
<dbReference type="GO" id="GO:0005615">
    <property type="term" value="C:extracellular space"/>
    <property type="evidence" value="ECO:0007669"/>
    <property type="project" value="TreeGrafter"/>
</dbReference>
<dbReference type="PANTHER" id="PTHR10913">
    <property type="entry name" value="FOLLISTATIN-RELATED"/>
    <property type="match status" value="1"/>
</dbReference>
<sequence length="167" mass="19037">MAEGWLQKKMARKLYTRGLTLLQKGETSDLMKRKVYYGQDGLHGACEKNYCGRGQQCIISKETELPECVCIHQCKPNYIPVCGSDGKFYENHCELHRAACQQRKRIHIVDNKECFFHEVAVVALPPAFWLMDGASDKALKFSPKYHSSLHAPAKLMKPYNSVGHAKY</sequence>
<organism evidence="3 4">
    <name type="scientific">Chiloscyllium punctatum</name>
    <name type="common">Brownbanded bambooshark</name>
    <name type="synonym">Hemiscyllium punctatum</name>
    <dbReference type="NCBI Taxonomy" id="137246"/>
    <lineage>
        <taxon>Eukaryota</taxon>
        <taxon>Metazoa</taxon>
        <taxon>Chordata</taxon>
        <taxon>Craniata</taxon>
        <taxon>Vertebrata</taxon>
        <taxon>Chondrichthyes</taxon>
        <taxon>Elasmobranchii</taxon>
        <taxon>Galeomorphii</taxon>
        <taxon>Galeoidea</taxon>
        <taxon>Orectolobiformes</taxon>
        <taxon>Hemiscylliidae</taxon>
        <taxon>Chiloscyllium</taxon>
    </lineage>
</organism>
<dbReference type="Gene3D" id="3.30.60.30">
    <property type="match status" value="1"/>
</dbReference>
<evidence type="ECO:0000259" key="2">
    <source>
        <dbReference type="PROSITE" id="PS51465"/>
    </source>
</evidence>
<dbReference type="SUPFAM" id="SSF100895">
    <property type="entry name" value="Kazal-type serine protease inhibitors"/>
    <property type="match status" value="1"/>
</dbReference>
<dbReference type="InterPro" id="IPR050653">
    <property type="entry name" value="Prot_Inhib_GrowthFact_Antg"/>
</dbReference>
<dbReference type="CDD" id="cd00104">
    <property type="entry name" value="KAZAL_FS"/>
    <property type="match status" value="1"/>
</dbReference>
<gene>
    <name evidence="3" type="ORF">chiPu_0002377</name>
</gene>
<dbReference type="InterPro" id="IPR036058">
    <property type="entry name" value="Kazal_dom_sf"/>
</dbReference>
<dbReference type="OrthoDB" id="328123at2759"/>
<dbReference type="AlphaFoldDB" id="A0A401S0R0"/>
<dbReference type="FunFam" id="3.30.60.30:FF:000007">
    <property type="entry name" value="follistatin-related protein 5 isoform X1"/>
    <property type="match status" value="1"/>
</dbReference>